<dbReference type="InterPro" id="IPR050090">
    <property type="entry name" value="Tyrosine_recombinase_XerCD"/>
</dbReference>
<evidence type="ECO:0000256" key="4">
    <source>
        <dbReference type="PROSITE-ProRule" id="PRU01248"/>
    </source>
</evidence>
<dbReference type="Proteomes" id="UP000010366">
    <property type="component" value="Plasmid pCHA6605.01"/>
</dbReference>
<organism evidence="7 8">
    <name type="scientific">Chamaesiphon minutus (strain ATCC 27169 / PCC 6605)</name>
    <dbReference type="NCBI Taxonomy" id="1173020"/>
    <lineage>
        <taxon>Bacteria</taxon>
        <taxon>Bacillati</taxon>
        <taxon>Cyanobacteriota</taxon>
        <taxon>Cyanophyceae</taxon>
        <taxon>Gomontiellales</taxon>
        <taxon>Chamaesiphonaceae</taxon>
        <taxon>Chamaesiphon</taxon>
    </lineage>
</organism>
<dbReference type="InterPro" id="IPR010998">
    <property type="entry name" value="Integrase_recombinase_N"/>
</dbReference>
<dbReference type="PROSITE" id="PS51900">
    <property type="entry name" value="CB"/>
    <property type="match status" value="1"/>
</dbReference>
<dbReference type="PATRIC" id="fig|1173020.3.peg.7267"/>
<evidence type="ECO:0000259" key="6">
    <source>
        <dbReference type="PROSITE" id="PS51900"/>
    </source>
</evidence>
<geneLocation type="plasmid" evidence="7 8">
    <name>pCHA6605.01</name>
</geneLocation>
<keyword evidence="8" id="KW-1185">Reference proteome</keyword>
<dbReference type="SUPFAM" id="SSF56349">
    <property type="entry name" value="DNA breaking-rejoining enzymes"/>
    <property type="match status" value="1"/>
</dbReference>
<dbReference type="InterPro" id="IPR013762">
    <property type="entry name" value="Integrase-like_cat_sf"/>
</dbReference>
<dbReference type="GO" id="GO:0006310">
    <property type="term" value="P:DNA recombination"/>
    <property type="evidence" value="ECO:0007669"/>
    <property type="project" value="UniProtKB-KW"/>
</dbReference>
<dbReference type="Pfam" id="PF00589">
    <property type="entry name" value="Phage_integrase"/>
    <property type="match status" value="1"/>
</dbReference>
<keyword evidence="7" id="KW-0614">Plasmid</keyword>
<keyword evidence="2 4" id="KW-0238">DNA-binding</keyword>
<evidence type="ECO:0000256" key="1">
    <source>
        <dbReference type="ARBA" id="ARBA00008857"/>
    </source>
</evidence>
<gene>
    <name evidence="7" type="ORF">Cha6605_6342</name>
</gene>
<dbReference type="AlphaFoldDB" id="K9UQT6"/>
<evidence type="ECO:0000313" key="8">
    <source>
        <dbReference type="Proteomes" id="UP000010366"/>
    </source>
</evidence>
<dbReference type="PROSITE" id="PS51898">
    <property type="entry name" value="TYR_RECOMBINASE"/>
    <property type="match status" value="1"/>
</dbReference>
<comment type="similarity">
    <text evidence="1">Belongs to the 'phage' integrase family.</text>
</comment>
<dbReference type="KEGG" id="cmp:Cha6605_6342"/>
<feature type="domain" description="Tyr recombinase" evidence="5">
    <location>
        <begin position="109"/>
        <end position="287"/>
    </location>
</feature>
<dbReference type="OrthoDB" id="9801717at2"/>
<feature type="domain" description="Core-binding (CB)" evidence="6">
    <location>
        <begin position="3"/>
        <end position="80"/>
    </location>
</feature>
<dbReference type="PANTHER" id="PTHR30349:SF41">
    <property type="entry name" value="INTEGRASE_RECOMBINASE PROTEIN MJ0367-RELATED"/>
    <property type="match status" value="1"/>
</dbReference>
<evidence type="ECO:0000256" key="3">
    <source>
        <dbReference type="ARBA" id="ARBA00023172"/>
    </source>
</evidence>
<dbReference type="Gene3D" id="1.10.443.10">
    <property type="entry name" value="Intergrase catalytic core"/>
    <property type="match status" value="1"/>
</dbReference>
<reference evidence="7 8" key="1">
    <citation type="submission" date="2012-05" db="EMBL/GenBank/DDBJ databases">
        <title>Noncontiguous Finished plasmid 1 of genome of Chamaesiphon sp. PCC 6605.</title>
        <authorList>
            <consortium name="US DOE Joint Genome Institute"/>
            <person name="Gugger M."/>
            <person name="Coursin T."/>
            <person name="Rippka R."/>
            <person name="Tandeau De Marsac N."/>
            <person name="Huntemann M."/>
            <person name="Wei C.-L."/>
            <person name="Han J."/>
            <person name="Detter J.C."/>
            <person name="Han C."/>
            <person name="Tapia R."/>
            <person name="Chen A."/>
            <person name="Kyrpides N."/>
            <person name="Mavromatis K."/>
            <person name="Markowitz V."/>
            <person name="Szeto E."/>
            <person name="Ivanova N."/>
            <person name="Pagani I."/>
            <person name="Pati A."/>
            <person name="Goodwin L."/>
            <person name="Nordberg H.P."/>
            <person name="Cantor M.N."/>
            <person name="Hua S.X."/>
            <person name="Woyke T."/>
            <person name="Kerfeld C.A."/>
        </authorList>
    </citation>
    <scope>NUCLEOTIDE SEQUENCE [LARGE SCALE GENOMIC DNA]</scope>
    <source>
        <strain evidence="8">ATCC 27169 / PCC 6605</strain>
        <plasmid evidence="8">Plasmid pCHA6605.01</plasmid>
    </source>
</reference>
<keyword evidence="3" id="KW-0233">DNA recombination</keyword>
<protein>
    <submittedName>
        <fullName evidence="7">Site-specific recombinase XerD</fullName>
    </submittedName>
</protein>
<evidence type="ECO:0000313" key="7">
    <source>
        <dbReference type="EMBL" id="AFY97165.1"/>
    </source>
</evidence>
<dbReference type="InterPro" id="IPR002104">
    <property type="entry name" value="Integrase_catalytic"/>
</dbReference>
<dbReference type="EMBL" id="CP003601">
    <property type="protein sequence ID" value="AFY97165.1"/>
    <property type="molecule type" value="Genomic_DNA"/>
</dbReference>
<name>K9UQT6_CHAP6</name>
<accession>K9UQT6</accession>
<dbReference type="CDD" id="cd00397">
    <property type="entry name" value="DNA_BRE_C"/>
    <property type="match status" value="1"/>
</dbReference>
<dbReference type="PANTHER" id="PTHR30349">
    <property type="entry name" value="PHAGE INTEGRASE-RELATED"/>
    <property type="match status" value="1"/>
</dbReference>
<dbReference type="eggNOG" id="COG4974">
    <property type="taxonomic scope" value="Bacteria"/>
</dbReference>
<dbReference type="HOGENOM" id="CLU_081278_0_0_3"/>
<proteinExistence type="inferred from homology"/>
<dbReference type="InterPro" id="IPR044068">
    <property type="entry name" value="CB"/>
</dbReference>
<dbReference type="InterPro" id="IPR011010">
    <property type="entry name" value="DNA_brk_join_enz"/>
</dbReference>
<evidence type="ECO:0000259" key="5">
    <source>
        <dbReference type="PROSITE" id="PS51898"/>
    </source>
</evidence>
<evidence type="ECO:0000256" key="2">
    <source>
        <dbReference type="ARBA" id="ARBA00023125"/>
    </source>
</evidence>
<dbReference type="RefSeq" id="WP_015329049.1">
    <property type="nucleotide sequence ID" value="NC_020053.1"/>
</dbReference>
<dbReference type="GO" id="GO:0015074">
    <property type="term" value="P:DNA integration"/>
    <property type="evidence" value="ECO:0007669"/>
    <property type="project" value="InterPro"/>
</dbReference>
<dbReference type="GO" id="GO:0003677">
    <property type="term" value="F:DNA binding"/>
    <property type="evidence" value="ECO:0007669"/>
    <property type="project" value="UniProtKB-UniRule"/>
</dbReference>
<dbReference type="Gene3D" id="1.10.150.130">
    <property type="match status" value="1"/>
</dbReference>
<sequence>MSIPLATVATEFLERPGLARSTVQSYELSLMPLLGEYGSYPIEILSRSTLANYLDSLSHLAYTTHQRHQAIIQALFNFAVEQGYLTVNPIARLQRRKPNLERGEHLSDRVIRYLSPAQITTLYQVIDHHSRTKALVYLLHRTGARIAEVLALNLSDLNPTQRKFQVIGKGNKIRWCFYSEDAATVLEKYLKYYRHPESDALFTAQKPVTKLVARLSYRTAHRDWTNLIESAPELDGIRMHDLRHTFATERVGLMGIEELRALMGHTNIQTTLRYQKVTSERAEIVAQAALDRLLQTSENSQI</sequence>